<dbReference type="Proteomes" id="UP000595814">
    <property type="component" value="Chromosome"/>
</dbReference>
<evidence type="ECO:0000313" key="1">
    <source>
        <dbReference type="EMBL" id="QQK07411.1"/>
    </source>
</evidence>
<organism evidence="1 2">
    <name type="scientific">Miniphocaeibacter halophilus</name>
    <dbReference type="NCBI Taxonomy" id="2931922"/>
    <lineage>
        <taxon>Bacteria</taxon>
        <taxon>Bacillati</taxon>
        <taxon>Bacillota</taxon>
        <taxon>Tissierellia</taxon>
        <taxon>Tissierellales</taxon>
        <taxon>Peptoniphilaceae</taxon>
        <taxon>Miniphocaeibacter</taxon>
    </lineage>
</organism>
<keyword evidence="2" id="KW-1185">Reference proteome</keyword>
<protein>
    <submittedName>
        <fullName evidence="1">Uncharacterized protein</fullName>
    </submittedName>
</protein>
<name>A0AC61MSI2_9FIRM</name>
<dbReference type="EMBL" id="CP066744">
    <property type="protein sequence ID" value="QQK07411.1"/>
    <property type="molecule type" value="Genomic_DNA"/>
</dbReference>
<sequence>MEYKIKFSENFDVIKINDEKPQYLLNSILETEVNRLKVILDKFVK</sequence>
<reference evidence="1 2" key="1">
    <citation type="journal article" date="2022" name="Int. J. Syst. Evol. Microbiol.">
        <title>Miniphocaeibacter halophilus sp. nov., an ammonium-tolerant acetate-producing bacterium isolated from a biogas system.</title>
        <authorList>
            <person name="Schnurer A."/>
            <person name="Singh A."/>
            <person name="Bi S."/>
            <person name="Qiao W."/>
            <person name="Westerholm M."/>
        </authorList>
    </citation>
    <scope>NUCLEOTIDE SEQUENCE [LARGE SCALE GENOMIC DNA]</scope>
    <source>
        <strain evidence="1 2">AMB_01</strain>
    </source>
</reference>
<evidence type="ECO:0000313" key="2">
    <source>
        <dbReference type="Proteomes" id="UP000595814"/>
    </source>
</evidence>
<accession>A0AC61MSI2</accession>
<gene>
    <name evidence="1" type="ORF">JFY71_08825</name>
</gene>
<proteinExistence type="predicted"/>